<dbReference type="RefSeq" id="WP_119705140.1">
    <property type="nucleotide sequence ID" value="NZ_JBHSOI010000002.1"/>
</dbReference>
<proteinExistence type="predicted"/>
<accession>A0A371P4T9</accession>
<name>A0A371P4T9_9ACTN</name>
<sequence length="168" mass="17824">MSDETPDPRSEPVRTAEVTVAAYQWDQWRASAVSAVERARRVAAVAAIGVGLVVGVVGLVWLPGTAKFSVALYTPLVAWAAWTVTRTWMAGRRLGSAVHGLRTLVVPPLLDTVDTANLVSLLRNGGTLVTARSTVIVAERRESLVALVASQYDVSHVPLNIPTGGFGP</sequence>
<feature type="transmembrane region" description="Helical" evidence="1">
    <location>
        <begin position="42"/>
        <end position="62"/>
    </location>
</feature>
<gene>
    <name evidence="2" type="ORF">DX116_15620</name>
</gene>
<keyword evidence="1" id="KW-0812">Transmembrane</keyword>
<keyword evidence="1" id="KW-1133">Transmembrane helix</keyword>
<dbReference type="EMBL" id="QUBR01000002">
    <property type="protein sequence ID" value="REK70550.1"/>
    <property type="molecule type" value="Genomic_DNA"/>
</dbReference>
<evidence type="ECO:0000256" key="1">
    <source>
        <dbReference type="SAM" id="Phobius"/>
    </source>
</evidence>
<protein>
    <submittedName>
        <fullName evidence="2">Uncharacterized protein</fullName>
    </submittedName>
</protein>
<organism evidence="2 3">
    <name type="scientific">Aeromicrobium endophyticum</name>
    <dbReference type="NCBI Taxonomy" id="2292704"/>
    <lineage>
        <taxon>Bacteria</taxon>
        <taxon>Bacillati</taxon>
        <taxon>Actinomycetota</taxon>
        <taxon>Actinomycetes</taxon>
        <taxon>Propionibacteriales</taxon>
        <taxon>Nocardioidaceae</taxon>
        <taxon>Aeromicrobium</taxon>
    </lineage>
</organism>
<dbReference type="Proteomes" id="UP000265581">
    <property type="component" value="Unassembled WGS sequence"/>
</dbReference>
<dbReference type="OrthoDB" id="9891227at2"/>
<keyword evidence="1" id="KW-0472">Membrane</keyword>
<reference evidence="2 3" key="1">
    <citation type="submission" date="2018-08" db="EMBL/GenBank/DDBJ databases">
        <title>Aeromicrobium sp. M2KJ-4, whole genome shotgun sequence.</title>
        <authorList>
            <person name="Tuo L."/>
        </authorList>
    </citation>
    <scope>NUCLEOTIDE SEQUENCE [LARGE SCALE GENOMIC DNA]</scope>
    <source>
        <strain evidence="2 3">M2KJ-4</strain>
    </source>
</reference>
<keyword evidence="3" id="KW-1185">Reference proteome</keyword>
<evidence type="ECO:0000313" key="2">
    <source>
        <dbReference type="EMBL" id="REK70550.1"/>
    </source>
</evidence>
<feature type="transmembrane region" description="Helical" evidence="1">
    <location>
        <begin position="68"/>
        <end position="85"/>
    </location>
</feature>
<dbReference type="AlphaFoldDB" id="A0A371P4T9"/>
<comment type="caution">
    <text evidence="2">The sequence shown here is derived from an EMBL/GenBank/DDBJ whole genome shotgun (WGS) entry which is preliminary data.</text>
</comment>
<evidence type="ECO:0000313" key="3">
    <source>
        <dbReference type="Proteomes" id="UP000265581"/>
    </source>
</evidence>